<feature type="non-terminal residue" evidence="1">
    <location>
        <position position="68"/>
    </location>
</feature>
<proteinExistence type="predicted"/>
<protein>
    <submittedName>
        <fullName evidence="1">8734_t:CDS:1</fullName>
    </submittedName>
</protein>
<name>A0ACA9P197_9GLOM</name>
<accession>A0ACA9P197</accession>
<sequence>MTNAQNELNYITNDILEAELEQIIENYSNSIEYDNDMFNNNIEEFNADYISDDDNLDKMIQFDCENLE</sequence>
<evidence type="ECO:0000313" key="2">
    <source>
        <dbReference type="Proteomes" id="UP000789860"/>
    </source>
</evidence>
<gene>
    <name evidence="1" type="ORF">SCALOS_LOCUS9938</name>
</gene>
<comment type="caution">
    <text evidence="1">The sequence shown here is derived from an EMBL/GenBank/DDBJ whole genome shotgun (WGS) entry which is preliminary data.</text>
</comment>
<reference evidence="1" key="1">
    <citation type="submission" date="2021-06" db="EMBL/GenBank/DDBJ databases">
        <authorList>
            <person name="Kallberg Y."/>
            <person name="Tangrot J."/>
            <person name="Rosling A."/>
        </authorList>
    </citation>
    <scope>NUCLEOTIDE SEQUENCE</scope>
    <source>
        <strain evidence="1">AU212A</strain>
    </source>
</reference>
<keyword evidence="2" id="KW-1185">Reference proteome</keyword>
<evidence type="ECO:0000313" key="1">
    <source>
        <dbReference type="EMBL" id="CAG8686533.1"/>
    </source>
</evidence>
<organism evidence="1 2">
    <name type="scientific">Scutellospora calospora</name>
    <dbReference type="NCBI Taxonomy" id="85575"/>
    <lineage>
        <taxon>Eukaryota</taxon>
        <taxon>Fungi</taxon>
        <taxon>Fungi incertae sedis</taxon>
        <taxon>Mucoromycota</taxon>
        <taxon>Glomeromycotina</taxon>
        <taxon>Glomeromycetes</taxon>
        <taxon>Diversisporales</taxon>
        <taxon>Gigasporaceae</taxon>
        <taxon>Scutellospora</taxon>
    </lineage>
</organism>
<dbReference type="EMBL" id="CAJVPM010033976">
    <property type="protein sequence ID" value="CAG8686533.1"/>
    <property type="molecule type" value="Genomic_DNA"/>
</dbReference>
<dbReference type="Proteomes" id="UP000789860">
    <property type="component" value="Unassembled WGS sequence"/>
</dbReference>